<comment type="cofactor">
    <cofactor evidence="1">
        <name>Mg(2+)</name>
        <dbReference type="ChEBI" id="CHEBI:18420"/>
    </cofactor>
</comment>
<evidence type="ECO:0000256" key="7">
    <source>
        <dbReference type="RuleBase" id="RU004466"/>
    </source>
</evidence>
<evidence type="ECO:0000256" key="6">
    <source>
        <dbReference type="ARBA" id="ARBA00023229"/>
    </source>
</evidence>
<dbReference type="InterPro" id="IPR008949">
    <property type="entry name" value="Isoprenoid_synthase_dom_sf"/>
</dbReference>
<evidence type="ECO:0000256" key="3">
    <source>
        <dbReference type="ARBA" id="ARBA00022679"/>
    </source>
</evidence>
<dbReference type="PROSITE" id="PS00723">
    <property type="entry name" value="POLYPRENYL_SYNTHASE_1"/>
    <property type="match status" value="1"/>
</dbReference>
<dbReference type="Pfam" id="PF00348">
    <property type="entry name" value="polyprenyl_synt"/>
    <property type="match status" value="1"/>
</dbReference>
<dbReference type="GO" id="GO:0010236">
    <property type="term" value="P:plastoquinone biosynthetic process"/>
    <property type="evidence" value="ECO:0007669"/>
    <property type="project" value="TreeGrafter"/>
</dbReference>
<dbReference type="Gene3D" id="1.10.600.10">
    <property type="entry name" value="Farnesyl Diphosphate Synthase"/>
    <property type="match status" value="1"/>
</dbReference>
<dbReference type="SFLD" id="SFLDS00005">
    <property type="entry name" value="Isoprenoid_Synthase_Type_I"/>
    <property type="match status" value="1"/>
</dbReference>
<accession>A0A830I264</accession>
<dbReference type="SUPFAM" id="SSF48576">
    <property type="entry name" value="Terpenoid synthases"/>
    <property type="match status" value="1"/>
</dbReference>
<comment type="similarity">
    <text evidence="2 7">Belongs to the FPP/GGPP synthase family.</text>
</comment>
<evidence type="ECO:0008006" key="11">
    <source>
        <dbReference type="Google" id="ProtNLM"/>
    </source>
</evidence>
<dbReference type="GO" id="GO:0008299">
    <property type="term" value="P:isoprenoid biosynthetic process"/>
    <property type="evidence" value="ECO:0007669"/>
    <property type="project" value="UniProtKB-KW"/>
</dbReference>
<keyword evidence="10" id="KW-1185">Reference proteome</keyword>
<name>A0A830I264_9CHLO</name>
<evidence type="ECO:0000313" key="9">
    <source>
        <dbReference type="EMBL" id="GHP11851.1"/>
    </source>
</evidence>
<dbReference type="Proteomes" id="UP000660262">
    <property type="component" value="Unassembled WGS sequence"/>
</dbReference>
<feature type="region of interest" description="Disordered" evidence="8">
    <location>
        <begin position="38"/>
        <end position="104"/>
    </location>
</feature>
<evidence type="ECO:0000256" key="5">
    <source>
        <dbReference type="ARBA" id="ARBA00022842"/>
    </source>
</evidence>
<evidence type="ECO:0000256" key="1">
    <source>
        <dbReference type="ARBA" id="ARBA00001946"/>
    </source>
</evidence>
<feature type="compositionally biased region" description="Polar residues" evidence="8">
    <location>
        <begin position="44"/>
        <end position="54"/>
    </location>
</feature>
<organism evidence="9 10">
    <name type="scientific">Pycnococcus provasolii</name>
    <dbReference type="NCBI Taxonomy" id="41880"/>
    <lineage>
        <taxon>Eukaryota</taxon>
        <taxon>Viridiplantae</taxon>
        <taxon>Chlorophyta</taxon>
        <taxon>Pseudoscourfieldiophyceae</taxon>
        <taxon>Pseudoscourfieldiales</taxon>
        <taxon>Pycnococcaceae</taxon>
        <taxon>Pycnococcus</taxon>
    </lineage>
</organism>
<evidence type="ECO:0000256" key="2">
    <source>
        <dbReference type="ARBA" id="ARBA00006706"/>
    </source>
</evidence>
<feature type="compositionally biased region" description="Low complexity" evidence="8">
    <location>
        <begin position="74"/>
        <end position="104"/>
    </location>
</feature>
<sequence>MPPSLCIRSSSLASAPAQQRLGGRAGLRSLRVLAVASPGPHASAKNSPKGTSVASSSSSSRRDTNVAPARVAITEATETTEAATTTSETTAETPSTSTSSSAASGVVAVDDVLAPVSDDMVQLDMSVRNIVGQRNPMLMAAADQIFGAGGKKIRPAVVFLVSRATMQLHGTSEMSAKHRKLAEIIEMIHTASLVHDDVLDECDLRRGAATVNQKYGTRLAVLAGDFLFAQSSWFLANLDNLEVIKLISRVIADFADGEIAQASSLFDTSITVEQYVDKSFYKTASLIAASCRSAAALSDVSDEVKEACYEYGRALGIAFQIVDDVLDFTQSTETLGKPRGQDLASGNLTAPAIFALQRDAEADGQLLDIIDSEFMEEDSLELALGYVEEFGGLDAARKLAEEYAQKARDSLSVLPDSASKESLNLLVDYVLCRVY</sequence>
<keyword evidence="3 7" id="KW-0808">Transferase</keyword>
<dbReference type="InterPro" id="IPR033749">
    <property type="entry name" value="Polyprenyl_synt_CS"/>
</dbReference>
<dbReference type="CDD" id="cd00685">
    <property type="entry name" value="Trans_IPPS_HT"/>
    <property type="match status" value="1"/>
</dbReference>
<dbReference type="GO" id="GO:0009507">
    <property type="term" value="C:chloroplast"/>
    <property type="evidence" value="ECO:0007669"/>
    <property type="project" value="TreeGrafter"/>
</dbReference>
<dbReference type="NCBIfam" id="TIGR02749">
    <property type="entry name" value="prenyl_cyano"/>
    <property type="match status" value="1"/>
</dbReference>
<keyword evidence="6" id="KW-0414">Isoprene biosynthesis</keyword>
<protein>
    <recommendedName>
        <fullName evidence="11">Solanesyl diphosphate synthase</fullName>
    </recommendedName>
</protein>
<dbReference type="GO" id="GO:0046872">
    <property type="term" value="F:metal ion binding"/>
    <property type="evidence" value="ECO:0007669"/>
    <property type="project" value="UniProtKB-KW"/>
</dbReference>
<evidence type="ECO:0000313" key="10">
    <source>
        <dbReference type="Proteomes" id="UP000660262"/>
    </source>
</evidence>
<gene>
    <name evidence="9" type="ORF">PPROV_001057800</name>
</gene>
<feature type="region of interest" description="Disordered" evidence="8">
    <location>
        <begin position="1"/>
        <end position="20"/>
    </location>
</feature>
<dbReference type="PANTHER" id="PTHR12001">
    <property type="entry name" value="GERANYLGERANYL PYROPHOSPHATE SYNTHASE"/>
    <property type="match status" value="1"/>
</dbReference>
<dbReference type="EMBL" id="BNJQ01000037">
    <property type="protein sequence ID" value="GHP11851.1"/>
    <property type="molecule type" value="Genomic_DNA"/>
</dbReference>
<dbReference type="AlphaFoldDB" id="A0A830I264"/>
<dbReference type="GO" id="GO:0004659">
    <property type="term" value="F:prenyltransferase activity"/>
    <property type="evidence" value="ECO:0007669"/>
    <property type="project" value="InterPro"/>
</dbReference>
<evidence type="ECO:0000256" key="4">
    <source>
        <dbReference type="ARBA" id="ARBA00022723"/>
    </source>
</evidence>
<evidence type="ECO:0000256" key="8">
    <source>
        <dbReference type="SAM" id="MobiDB-lite"/>
    </source>
</evidence>
<proteinExistence type="inferred from homology"/>
<dbReference type="PANTHER" id="PTHR12001:SF69">
    <property type="entry name" value="ALL TRANS-POLYPRENYL-DIPHOSPHATE SYNTHASE PDSS1"/>
    <property type="match status" value="1"/>
</dbReference>
<comment type="caution">
    <text evidence="9">The sequence shown here is derived from an EMBL/GenBank/DDBJ whole genome shotgun (WGS) entry which is preliminary data.</text>
</comment>
<dbReference type="PROSITE" id="PS00444">
    <property type="entry name" value="POLYPRENYL_SYNTHASE_2"/>
    <property type="match status" value="1"/>
</dbReference>
<dbReference type="InterPro" id="IPR000092">
    <property type="entry name" value="Polyprenyl_synt"/>
</dbReference>
<keyword evidence="4" id="KW-0479">Metal-binding</keyword>
<keyword evidence="5" id="KW-0460">Magnesium</keyword>
<reference evidence="9" key="1">
    <citation type="submission" date="2020-10" db="EMBL/GenBank/DDBJ databases">
        <title>Unveiling of a novel bifunctional photoreceptor, Dualchrome1, isolated from a cosmopolitan green alga.</title>
        <authorList>
            <person name="Suzuki S."/>
            <person name="Kawachi M."/>
        </authorList>
    </citation>
    <scope>NUCLEOTIDE SEQUENCE</scope>
    <source>
        <strain evidence="9">NIES 2893</strain>
    </source>
</reference>
<dbReference type="OrthoDB" id="9927103at2759"/>